<dbReference type="EMBL" id="MG011690">
    <property type="protein sequence ID" value="AVK75985.1"/>
    <property type="molecule type" value="Genomic_DNA"/>
</dbReference>
<name>A0A2U7UCA6_9VIRU</name>
<gene>
    <name evidence="1" type="ORF">pneo_cds_378</name>
</gene>
<evidence type="ECO:0000313" key="1">
    <source>
        <dbReference type="EMBL" id="AVK75985.1"/>
    </source>
</evidence>
<proteinExistence type="predicted"/>
<organism evidence="1">
    <name type="scientific">Pandoravirus neocaledonia</name>
    <dbReference type="NCBI Taxonomy" id="2107708"/>
    <lineage>
        <taxon>Viruses</taxon>
        <taxon>Pandoravirus</taxon>
    </lineage>
</organism>
<dbReference type="KEGG" id="vg:36842698"/>
<sequence>MADSNWNENTPRPWHSIIAAGMRAAARASLDYVAHQDETASSSSSSPRGAWYAHHLAWHTAVGPWAHITVDGIDFAIMRAD</sequence>
<protein>
    <submittedName>
        <fullName evidence="1">Uncharacterized protein</fullName>
    </submittedName>
</protein>
<reference evidence="1" key="1">
    <citation type="journal article" date="2018" name="Nat. Commun.">
        <title>Diversity and evolution of the emerging Pandoraviridae family.</title>
        <authorList>
            <person name="Legendre M."/>
            <person name="Fabre E."/>
            <person name="Poirot O."/>
            <person name="Jeudy S."/>
            <person name="Lartigue A."/>
            <person name="Alempic J.M."/>
            <person name="Beucher L."/>
            <person name="Philippe N."/>
            <person name="Bertaux L."/>
            <person name="Christo-Foroux E."/>
            <person name="Labadie K."/>
            <person name="Coute Y."/>
            <person name="Abergel C."/>
            <person name="Claverie J.M."/>
        </authorList>
    </citation>
    <scope>NUCLEOTIDE SEQUENCE [LARGE SCALE GENOMIC DNA]</scope>
    <source>
        <strain evidence="1">Neocaledonia</strain>
    </source>
</reference>
<dbReference type="GeneID" id="36842698"/>
<dbReference type="RefSeq" id="YP_009481988.1">
    <property type="nucleotide sequence ID" value="NC_037666.1"/>
</dbReference>
<dbReference type="Proteomes" id="UP000249287">
    <property type="component" value="Segment"/>
</dbReference>
<accession>A0A2U7UCA6</accession>